<reference evidence="11 12" key="1">
    <citation type="submission" date="2018-04" db="EMBL/GenBank/DDBJ databases">
        <title>Novel Campyloabacter and Helicobacter Species and Strains.</title>
        <authorList>
            <person name="Mannion A.J."/>
            <person name="Shen Z."/>
            <person name="Fox J.G."/>
        </authorList>
    </citation>
    <scope>NUCLEOTIDE SEQUENCE [LARGE SCALE GENOMIC DNA]</scope>
    <source>
        <strain evidence="11 12">ATCC 700242</strain>
    </source>
</reference>
<evidence type="ECO:0000256" key="9">
    <source>
        <dbReference type="RuleBase" id="RU366031"/>
    </source>
</evidence>
<dbReference type="SUPFAM" id="SSF69618">
    <property type="entry name" value="HemD-like"/>
    <property type="match status" value="1"/>
</dbReference>
<evidence type="ECO:0000313" key="12">
    <source>
        <dbReference type="Proteomes" id="UP000257067"/>
    </source>
</evidence>
<evidence type="ECO:0000256" key="1">
    <source>
        <dbReference type="ARBA" id="ARBA00004772"/>
    </source>
</evidence>
<keyword evidence="5 9" id="KW-0627">Porphyrin biosynthesis</keyword>
<name>A0A3D8IWN9_9HELI</name>
<dbReference type="GO" id="GO:0004852">
    <property type="term" value="F:uroporphyrinogen-III synthase activity"/>
    <property type="evidence" value="ECO:0007669"/>
    <property type="project" value="UniProtKB-UniRule"/>
</dbReference>
<comment type="catalytic activity">
    <reaction evidence="8 9">
        <text>hydroxymethylbilane = uroporphyrinogen III + H2O</text>
        <dbReference type="Rhea" id="RHEA:18965"/>
        <dbReference type="ChEBI" id="CHEBI:15377"/>
        <dbReference type="ChEBI" id="CHEBI:57308"/>
        <dbReference type="ChEBI" id="CHEBI:57845"/>
        <dbReference type="EC" id="4.2.1.75"/>
    </reaction>
</comment>
<dbReference type="Proteomes" id="UP000257067">
    <property type="component" value="Unassembled WGS sequence"/>
</dbReference>
<dbReference type="GO" id="GO:0006780">
    <property type="term" value="P:uroporphyrinogen III biosynthetic process"/>
    <property type="evidence" value="ECO:0007669"/>
    <property type="project" value="UniProtKB-UniRule"/>
</dbReference>
<proteinExistence type="inferred from homology"/>
<dbReference type="InterPro" id="IPR003754">
    <property type="entry name" value="4pyrrol_synth_uPrphyn_synth"/>
</dbReference>
<dbReference type="PANTHER" id="PTHR38042:SF1">
    <property type="entry name" value="UROPORPHYRINOGEN-III SYNTHASE, CHLOROPLASTIC"/>
    <property type="match status" value="1"/>
</dbReference>
<dbReference type="InterPro" id="IPR036108">
    <property type="entry name" value="4pyrrol_syn_uPrphyn_synt_sf"/>
</dbReference>
<sequence length="221" mass="25345">MAQIIIVGYQNYDFAKSLVVGEILYKDFCLDVQVFDGLIFTSKNAILSLEKNSIKYPQMQRWRSIPAYVIGQSSAKMLQNLGGNLAYISSNAHGKEFANELSQLLDKRKKYAYFRAYKIVSNLDKELRERDFCVHSIVSYQSVPANLSQTDLPPKGSVLLFTSPSAYHFFLQKFQWDESYRAVALGKTTFNAFRQGIKAEILQIQEIYKATLFLQEKFKEG</sequence>
<evidence type="ECO:0000256" key="4">
    <source>
        <dbReference type="ARBA" id="ARBA00023239"/>
    </source>
</evidence>
<dbReference type="InterPro" id="IPR039793">
    <property type="entry name" value="UROS/Hem4"/>
</dbReference>
<evidence type="ECO:0000256" key="2">
    <source>
        <dbReference type="ARBA" id="ARBA00008133"/>
    </source>
</evidence>
<evidence type="ECO:0000313" key="11">
    <source>
        <dbReference type="EMBL" id="RDU69678.1"/>
    </source>
</evidence>
<dbReference type="Gene3D" id="3.40.50.10090">
    <property type="match status" value="2"/>
</dbReference>
<evidence type="ECO:0000256" key="6">
    <source>
        <dbReference type="ARBA" id="ARBA00037589"/>
    </source>
</evidence>
<dbReference type="AlphaFoldDB" id="A0A3D8IWN9"/>
<comment type="similarity">
    <text evidence="2 9">Belongs to the uroporphyrinogen-III synthase family.</text>
</comment>
<dbReference type="EMBL" id="NXLU01000002">
    <property type="protein sequence ID" value="RDU69678.1"/>
    <property type="molecule type" value="Genomic_DNA"/>
</dbReference>
<organism evidence="11 12">
    <name type="scientific">Helicobacter cholecystus</name>
    <dbReference type="NCBI Taxonomy" id="45498"/>
    <lineage>
        <taxon>Bacteria</taxon>
        <taxon>Pseudomonadati</taxon>
        <taxon>Campylobacterota</taxon>
        <taxon>Epsilonproteobacteria</taxon>
        <taxon>Campylobacterales</taxon>
        <taxon>Helicobacteraceae</taxon>
        <taxon>Helicobacter</taxon>
    </lineage>
</organism>
<dbReference type="Pfam" id="PF02602">
    <property type="entry name" value="HEM4"/>
    <property type="match status" value="1"/>
</dbReference>
<protein>
    <recommendedName>
        <fullName evidence="7 9">Uroporphyrinogen-III synthase</fullName>
        <ecNumber evidence="3 9">4.2.1.75</ecNumber>
    </recommendedName>
</protein>
<evidence type="ECO:0000259" key="10">
    <source>
        <dbReference type="Pfam" id="PF02602"/>
    </source>
</evidence>
<dbReference type="CDD" id="cd06578">
    <property type="entry name" value="HemD"/>
    <property type="match status" value="1"/>
</dbReference>
<comment type="function">
    <text evidence="6 9">Catalyzes cyclization of the linear tetrapyrrole, hydroxymethylbilane, to the macrocyclic uroporphyrinogen III.</text>
</comment>
<dbReference type="UniPathway" id="UPA00251">
    <property type="reaction ID" value="UER00320"/>
</dbReference>
<evidence type="ECO:0000256" key="7">
    <source>
        <dbReference type="ARBA" id="ARBA00040167"/>
    </source>
</evidence>
<comment type="pathway">
    <text evidence="1 9">Porphyrin-containing compound metabolism; protoporphyrin-IX biosynthesis; coproporphyrinogen-III from 5-aminolevulinate: step 3/4.</text>
</comment>
<evidence type="ECO:0000256" key="5">
    <source>
        <dbReference type="ARBA" id="ARBA00023244"/>
    </source>
</evidence>
<keyword evidence="4 9" id="KW-0456">Lyase</keyword>
<keyword evidence="12" id="KW-1185">Reference proteome</keyword>
<evidence type="ECO:0000256" key="3">
    <source>
        <dbReference type="ARBA" id="ARBA00013109"/>
    </source>
</evidence>
<feature type="domain" description="Tetrapyrrole biosynthesis uroporphyrinogen III synthase" evidence="10">
    <location>
        <begin position="29"/>
        <end position="195"/>
    </location>
</feature>
<dbReference type="EC" id="4.2.1.75" evidence="3 9"/>
<evidence type="ECO:0000256" key="8">
    <source>
        <dbReference type="ARBA" id="ARBA00048617"/>
    </source>
</evidence>
<gene>
    <name evidence="11" type="ORF">CQA62_03260</name>
</gene>
<dbReference type="RefSeq" id="WP_104724256.1">
    <property type="nucleotide sequence ID" value="NZ_FZNE01000003.1"/>
</dbReference>
<dbReference type="PANTHER" id="PTHR38042">
    <property type="entry name" value="UROPORPHYRINOGEN-III SYNTHASE, CHLOROPLASTIC"/>
    <property type="match status" value="1"/>
</dbReference>
<accession>A0A3D8IWN9</accession>
<comment type="caution">
    <text evidence="11">The sequence shown here is derived from an EMBL/GenBank/DDBJ whole genome shotgun (WGS) entry which is preliminary data.</text>
</comment>
<dbReference type="OrthoDB" id="5328023at2"/>
<dbReference type="GO" id="GO:0006782">
    <property type="term" value="P:protoporphyrinogen IX biosynthetic process"/>
    <property type="evidence" value="ECO:0007669"/>
    <property type="project" value="UniProtKB-UniRule"/>
</dbReference>